<comment type="caution">
    <text evidence="1">The sequence shown here is derived from an EMBL/GenBank/DDBJ whole genome shotgun (WGS) entry which is preliminary data.</text>
</comment>
<dbReference type="PATRIC" id="fig|1120928.5.peg.609"/>
<name>V2V8B7_9GAMM</name>
<accession>V2V8B7</accession>
<evidence type="ECO:0000313" key="2">
    <source>
        <dbReference type="Proteomes" id="UP000017404"/>
    </source>
</evidence>
<protein>
    <submittedName>
        <fullName evidence="1">Uncharacterized protein</fullName>
    </submittedName>
</protein>
<reference evidence="1 2" key="1">
    <citation type="submission" date="2013-10" db="EMBL/GenBank/DDBJ databases">
        <title>The Genome Sequence of Acinetobacter tjernbergiae CIP107465.</title>
        <authorList>
            <consortium name="The Broad Institute Genomics Platform"/>
            <consortium name="The Broad Institute Genome Sequencing Center for Infectious Disease"/>
            <person name="Cerqueira G."/>
            <person name="Feldgarden M."/>
            <person name="Courvalin P."/>
            <person name="Grillot-Courvalin C."/>
            <person name="Clermont D."/>
            <person name="Rocha E."/>
            <person name="Yoon E.-J."/>
            <person name="Nemec A."/>
            <person name="Young S.K."/>
            <person name="Zeng Q."/>
            <person name="Gargeya S."/>
            <person name="Fitzgerald M."/>
            <person name="Abouelleil A."/>
            <person name="Alvarado L."/>
            <person name="Berlin A.M."/>
            <person name="Chapman S.B."/>
            <person name="Gainer-Dewar J."/>
            <person name="Goldberg J."/>
            <person name="Gnerre S."/>
            <person name="Griggs A."/>
            <person name="Gujja S."/>
            <person name="Hansen M."/>
            <person name="Howarth C."/>
            <person name="Imamovic A."/>
            <person name="Ireland A."/>
            <person name="Larimer J."/>
            <person name="McCowan C."/>
            <person name="Murphy C."/>
            <person name="Pearson M."/>
            <person name="Poon T.W."/>
            <person name="Priest M."/>
            <person name="Roberts A."/>
            <person name="Saif S."/>
            <person name="Shea T."/>
            <person name="Sykes S."/>
            <person name="Wortman J."/>
            <person name="Nusbaum C."/>
            <person name="Birren B."/>
        </authorList>
    </citation>
    <scope>NUCLEOTIDE SEQUENCE [LARGE SCALE GENOMIC DNA]</scope>
    <source>
        <strain evidence="1 2">CIP 107465</strain>
    </source>
</reference>
<sequence>MSDLCQPRNEYDQQVCECTFDVLDDELTGSIGQTWVFKPDLARYPQFSKAMDKADKKCSPHYGF</sequence>
<evidence type="ECO:0000313" key="1">
    <source>
        <dbReference type="EMBL" id="ESK57121.1"/>
    </source>
</evidence>
<dbReference type="Proteomes" id="UP000017404">
    <property type="component" value="Unassembled WGS sequence"/>
</dbReference>
<proteinExistence type="predicted"/>
<dbReference type="EMBL" id="AYEV01000004">
    <property type="protein sequence ID" value="ESK57121.1"/>
    <property type="molecule type" value="Genomic_DNA"/>
</dbReference>
<organism evidence="1 2">
    <name type="scientific">Acinetobacter tjernbergiae DSM 14971 = CIP 107465</name>
    <dbReference type="NCBI Taxonomy" id="1120928"/>
    <lineage>
        <taxon>Bacteria</taxon>
        <taxon>Pseudomonadati</taxon>
        <taxon>Pseudomonadota</taxon>
        <taxon>Gammaproteobacteria</taxon>
        <taxon>Moraxellales</taxon>
        <taxon>Moraxellaceae</taxon>
        <taxon>Acinetobacter</taxon>
    </lineage>
</organism>
<dbReference type="AlphaFoldDB" id="V2V8B7"/>
<gene>
    <name evidence="1" type="ORF">F990_00595</name>
</gene>
<keyword evidence="2" id="KW-1185">Reference proteome</keyword>
<dbReference type="STRING" id="202955.GCA_000759995_02444"/>